<keyword evidence="7" id="KW-0520">NAD</keyword>
<evidence type="ECO:0000256" key="10">
    <source>
        <dbReference type="ARBA" id="ARBA00038983"/>
    </source>
</evidence>
<dbReference type="InterPro" id="IPR023940">
    <property type="entry name" value="DHDPR_bac"/>
</dbReference>
<reference evidence="15" key="1">
    <citation type="submission" date="2018-07" db="EMBL/GenBank/DDBJ databases">
        <authorList>
            <person name="Quirk P.G."/>
            <person name="Krulwich T.A."/>
        </authorList>
    </citation>
    <scope>NUCLEOTIDE SEQUENCE</scope>
</reference>
<dbReference type="InterPro" id="IPR022664">
    <property type="entry name" value="DapB_N_CS"/>
</dbReference>
<keyword evidence="5" id="KW-0220">Diaminopimelate biosynthesis</keyword>
<dbReference type="Gene3D" id="3.40.50.720">
    <property type="entry name" value="NAD(P)-binding Rossmann-like Domain"/>
    <property type="match status" value="1"/>
</dbReference>
<evidence type="ECO:0000256" key="11">
    <source>
        <dbReference type="ARBA" id="ARBA00049080"/>
    </source>
</evidence>
<dbReference type="CDD" id="cd02274">
    <property type="entry name" value="DHDPR_N"/>
    <property type="match status" value="1"/>
</dbReference>
<evidence type="ECO:0000256" key="12">
    <source>
        <dbReference type="ARBA" id="ARBA00049396"/>
    </source>
</evidence>
<dbReference type="GO" id="GO:0019877">
    <property type="term" value="P:diaminopimelate biosynthetic process"/>
    <property type="evidence" value="ECO:0007669"/>
    <property type="project" value="UniProtKB-KW"/>
</dbReference>
<feature type="domain" description="Dihydrodipicolinate reductase N-terminal" evidence="13">
    <location>
        <begin position="1"/>
        <end position="124"/>
    </location>
</feature>
<evidence type="ECO:0000256" key="3">
    <source>
        <dbReference type="ARBA" id="ARBA00022605"/>
    </source>
</evidence>
<proteinExistence type="inferred from homology"/>
<evidence type="ECO:0000313" key="15">
    <source>
        <dbReference type="EMBL" id="SUS05788.1"/>
    </source>
</evidence>
<dbReference type="PANTHER" id="PTHR20836">
    <property type="entry name" value="DIHYDRODIPICOLINATE REDUCTASE"/>
    <property type="match status" value="1"/>
</dbReference>
<dbReference type="PIRSF" id="PIRSF000161">
    <property type="entry name" value="DHPR"/>
    <property type="match status" value="1"/>
</dbReference>
<dbReference type="EC" id="1.17.1.8" evidence="10"/>
<dbReference type="PROSITE" id="PS01298">
    <property type="entry name" value="DAPB"/>
    <property type="match status" value="1"/>
</dbReference>
<comment type="catalytic activity">
    <reaction evidence="12">
        <text>(S)-2,3,4,5-tetrahydrodipicolinate + NAD(+) + H2O = (2S,4S)-4-hydroxy-2,3,4,5-tetrahydrodipicolinate + NADH + H(+)</text>
        <dbReference type="Rhea" id="RHEA:35323"/>
        <dbReference type="ChEBI" id="CHEBI:15377"/>
        <dbReference type="ChEBI" id="CHEBI:15378"/>
        <dbReference type="ChEBI" id="CHEBI:16845"/>
        <dbReference type="ChEBI" id="CHEBI:57540"/>
        <dbReference type="ChEBI" id="CHEBI:57945"/>
        <dbReference type="ChEBI" id="CHEBI:67139"/>
        <dbReference type="EC" id="1.17.1.8"/>
    </reaction>
</comment>
<evidence type="ECO:0000256" key="6">
    <source>
        <dbReference type="ARBA" id="ARBA00023002"/>
    </source>
</evidence>
<keyword evidence="3" id="KW-0028">Amino-acid biosynthesis</keyword>
<evidence type="ECO:0000256" key="9">
    <source>
        <dbReference type="ARBA" id="ARBA00037922"/>
    </source>
</evidence>
<keyword evidence="6 15" id="KW-0560">Oxidoreductase</keyword>
<name>A0A380TDP3_9ZZZZ</name>
<dbReference type="GO" id="GO:0008839">
    <property type="term" value="F:4-hydroxy-tetrahydrodipicolinate reductase"/>
    <property type="evidence" value="ECO:0007669"/>
    <property type="project" value="UniProtKB-EC"/>
</dbReference>
<sequence>MRIGIVGCGGRMGRMVLQTLLATEGVRVSGGAERPGHSAIGADLGTLVGAAPIGVALSDDAEALFAGSDAVIDFTTPELTAANAQLAARLGVALVCGTTGLSAAHREALAAAAAVVPVVYAANMSVGVNLLIGLTRQVAATLAADYDIEIVEMHHRHKTDAPSGTALALGVAAADGRRVSLDDVAVRSRDGRIGARPEGAIGFATLRGGDVVGEHTVIFAGEGERIELTHKASSRAVFAQGAVRAAQWTAGRAAGFYGMTDVLGLR</sequence>
<comment type="pathway">
    <text evidence="9">Amino-acid biosynthesis; L-lysine biosynthesis via DAP pathway; (S)-tetrahydrodipicolinate from L-aspartate: step 4/4.</text>
</comment>
<evidence type="ECO:0000256" key="7">
    <source>
        <dbReference type="ARBA" id="ARBA00023027"/>
    </source>
</evidence>
<dbReference type="Pfam" id="PF01113">
    <property type="entry name" value="DapB_N"/>
    <property type="match status" value="1"/>
</dbReference>
<dbReference type="SUPFAM" id="SSF55347">
    <property type="entry name" value="Glyceraldehyde-3-phosphate dehydrogenase-like, C-terminal domain"/>
    <property type="match status" value="1"/>
</dbReference>
<dbReference type="FunFam" id="3.30.360.10:FF:000004">
    <property type="entry name" value="4-hydroxy-tetrahydrodipicolinate reductase"/>
    <property type="match status" value="1"/>
</dbReference>
<dbReference type="HAMAP" id="MF_00102">
    <property type="entry name" value="DapB"/>
    <property type="match status" value="1"/>
</dbReference>
<dbReference type="GO" id="GO:0009089">
    <property type="term" value="P:lysine biosynthetic process via diaminopimelate"/>
    <property type="evidence" value="ECO:0007669"/>
    <property type="project" value="InterPro"/>
</dbReference>
<gene>
    <name evidence="15" type="primary">dapB</name>
    <name evidence="15" type="ORF">DF3PB_2100009</name>
</gene>
<evidence type="ECO:0000256" key="8">
    <source>
        <dbReference type="ARBA" id="ARBA00023154"/>
    </source>
</evidence>
<accession>A0A380TDP3</accession>
<dbReference type="SUPFAM" id="SSF51735">
    <property type="entry name" value="NAD(P)-binding Rossmann-fold domains"/>
    <property type="match status" value="1"/>
</dbReference>
<comment type="similarity">
    <text evidence="1">Belongs to the DapB family.</text>
</comment>
<comment type="catalytic activity">
    <reaction evidence="11">
        <text>(S)-2,3,4,5-tetrahydrodipicolinate + NADP(+) + H2O = (2S,4S)-4-hydroxy-2,3,4,5-tetrahydrodipicolinate + NADPH + H(+)</text>
        <dbReference type="Rhea" id="RHEA:35331"/>
        <dbReference type="ChEBI" id="CHEBI:15377"/>
        <dbReference type="ChEBI" id="CHEBI:15378"/>
        <dbReference type="ChEBI" id="CHEBI:16845"/>
        <dbReference type="ChEBI" id="CHEBI:57783"/>
        <dbReference type="ChEBI" id="CHEBI:58349"/>
        <dbReference type="ChEBI" id="CHEBI:67139"/>
        <dbReference type="EC" id="1.17.1.8"/>
    </reaction>
</comment>
<dbReference type="InterPro" id="IPR022663">
    <property type="entry name" value="DapB_C"/>
</dbReference>
<keyword evidence="4" id="KW-0521">NADP</keyword>
<evidence type="ECO:0000259" key="14">
    <source>
        <dbReference type="Pfam" id="PF05173"/>
    </source>
</evidence>
<feature type="domain" description="Dihydrodipicolinate reductase C-terminal" evidence="14">
    <location>
        <begin position="127"/>
        <end position="263"/>
    </location>
</feature>
<dbReference type="InterPro" id="IPR000846">
    <property type="entry name" value="DapB_N"/>
</dbReference>
<protein>
    <recommendedName>
        <fullName evidence="10">4-hydroxy-tetrahydrodipicolinate reductase</fullName>
        <ecNumber evidence="10">1.17.1.8</ecNumber>
    </recommendedName>
</protein>
<keyword evidence="8" id="KW-0457">Lysine biosynthesis</keyword>
<dbReference type="EMBL" id="UIDG01000125">
    <property type="protein sequence ID" value="SUS05788.1"/>
    <property type="molecule type" value="Genomic_DNA"/>
</dbReference>
<evidence type="ECO:0000256" key="1">
    <source>
        <dbReference type="ARBA" id="ARBA00006642"/>
    </source>
</evidence>
<dbReference type="NCBIfam" id="TIGR00036">
    <property type="entry name" value="dapB"/>
    <property type="match status" value="1"/>
</dbReference>
<organism evidence="15">
    <name type="scientific">metagenome</name>
    <dbReference type="NCBI Taxonomy" id="256318"/>
    <lineage>
        <taxon>unclassified sequences</taxon>
        <taxon>metagenomes</taxon>
    </lineage>
</organism>
<evidence type="ECO:0000256" key="4">
    <source>
        <dbReference type="ARBA" id="ARBA00022857"/>
    </source>
</evidence>
<evidence type="ECO:0000256" key="2">
    <source>
        <dbReference type="ARBA" id="ARBA00022490"/>
    </source>
</evidence>
<dbReference type="Pfam" id="PF05173">
    <property type="entry name" value="DapB_C"/>
    <property type="match status" value="1"/>
</dbReference>
<evidence type="ECO:0000256" key="5">
    <source>
        <dbReference type="ARBA" id="ARBA00022915"/>
    </source>
</evidence>
<evidence type="ECO:0000259" key="13">
    <source>
        <dbReference type="Pfam" id="PF01113"/>
    </source>
</evidence>
<dbReference type="InterPro" id="IPR036291">
    <property type="entry name" value="NAD(P)-bd_dom_sf"/>
</dbReference>
<dbReference type="PANTHER" id="PTHR20836:SF0">
    <property type="entry name" value="4-HYDROXY-TETRAHYDRODIPICOLINATE REDUCTASE 1, CHLOROPLASTIC-RELATED"/>
    <property type="match status" value="1"/>
</dbReference>
<dbReference type="Gene3D" id="3.30.360.10">
    <property type="entry name" value="Dihydrodipicolinate Reductase, domain 2"/>
    <property type="match status" value="1"/>
</dbReference>
<keyword evidence="2" id="KW-0963">Cytoplasm</keyword>
<dbReference type="AlphaFoldDB" id="A0A380TDP3"/>